<dbReference type="InterPro" id="IPR001888">
    <property type="entry name" value="Transposase_1"/>
</dbReference>
<dbReference type="Pfam" id="PF01359">
    <property type="entry name" value="Transposase_1"/>
    <property type="match status" value="1"/>
</dbReference>
<evidence type="ECO:0000259" key="1">
    <source>
        <dbReference type="Pfam" id="PF17906"/>
    </source>
</evidence>
<dbReference type="GO" id="GO:0003697">
    <property type="term" value="F:single-stranded DNA binding"/>
    <property type="evidence" value="ECO:0007669"/>
    <property type="project" value="TreeGrafter"/>
</dbReference>
<dbReference type="OrthoDB" id="616263at2759"/>
<evidence type="ECO:0000313" key="2">
    <source>
        <dbReference type="Proteomes" id="UP000694851"/>
    </source>
</evidence>
<dbReference type="GO" id="GO:0005634">
    <property type="term" value="C:nucleus"/>
    <property type="evidence" value="ECO:0007669"/>
    <property type="project" value="TreeGrafter"/>
</dbReference>
<reference evidence="3" key="1">
    <citation type="submission" date="2025-08" db="UniProtKB">
        <authorList>
            <consortium name="RefSeq"/>
        </authorList>
    </citation>
    <scope>IDENTIFICATION</scope>
    <source>
        <tissue evidence="3">Muscle</tissue>
    </source>
</reference>
<protein>
    <submittedName>
        <fullName evidence="3">Histone-lysine N-methyltransferase SETMAR-like</fullName>
    </submittedName>
</protein>
<dbReference type="GO" id="GO:0042800">
    <property type="term" value="F:histone H3K4 methyltransferase activity"/>
    <property type="evidence" value="ECO:0007669"/>
    <property type="project" value="TreeGrafter"/>
</dbReference>
<dbReference type="PANTHER" id="PTHR46060:SF2">
    <property type="entry name" value="HISTONE-LYSINE N-METHYLTRANSFERASE SETMAR"/>
    <property type="match status" value="1"/>
</dbReference>
<dbReference type="GO" id="GO:0000729">
    <property type="term" value="P:DNA double-strand break processing"/>
    <property type="evidence" value="ECO:0007669"/>
    <property type="project" value="TreeGrafter"/>
</dbReference>
<dbReference type="Gene3D" id="3.30.420.10">
    <property type="entry name" value="Ribonuclease H-like superfamily/Ribonuclease H"/>
    <property type="match status" value="1"/>
</dbReference>
<keyword evidence="2" id="KW-1185">Reference proteome</keyword>
<dbReference type="AlphaFoldDB" id="A0A8B7RHP7"/>
<accession>A0A8B7RHP7</accession>
<dbReference type="Gene3D" id="1.10.10.1450">
    <property type="match status" value="1"/>
</dbReference>
<dbReference type="Pfam" id="PF17906">
    <property type="entry name" value="HTH_48"/>
    <property type="match status" value="1"/>
</dbReference>
<dbReference type="Gene3D" id="1.10.10.10">
    <property type="entry name" value="Winged helix-like DNA-binding domain superfamily/Winged helix DNA-binding domain"/>
    <property type="match status" value="1"/>
</dbReference>
<dbReference type="GO" id="GO:0003690">
    <property type="term" value="F:double-stranded DNA binding"/>
    <property type="evidence" value="ECO:0007669"/>
    <property type="project" value="TreeGrafter"/>
</dbReference>
<dbReference type="GeneID" id="109383953"/>
<evidence type="ECO:0000313" key="3">
    <source>
        <dbReference type="RefSeq" id="XP_019500382.1"/>
    </source>
</evidence>
<dbReference type="InterPro" id="IPR052709">
    <property type="entry name" value="Transposase-MT_Hybrid"/>
</dbReference>
<dbReference type="InterPro" id="IPR041426">
    <property type="entry name" value="Mos1_HTH"/>
</dbReference>
<dbReference type="GO" id="GO:0044547">
    <property type="term" value="F:DNA topoisomerase binding"/>
    <property type="evidence" value="ECO:0007669"/>
    <property type="project" value="TreeGrafter"/>
</dbReference>
<proteinExistence type="predicted"/>
<dbReference type="GO" id="GO:0000014">
    <property type="term" value="F:single-stranded DNA endodeoxyribonuclease activity"/>
    <property type="evidence" value="ECO:0007669"/>
    <property type="project" value="TreeGrafter"/>
</dbReference>
<dbReference type="GO" id="GO:0006303">
    <property type="term" value="P:double-strand break repair via nonhomologous end joining"/>
    <property type="evidence" value="ECO:0007669"/>
    <property type="project" value="TreeGrafter"/>
</dbReference>
<sequence>MEMMLDKKQIRAIFLFEFKMGRKAAETTRNINNAFGPGTVKERTVQWWFKKFCKGDESLEDEERSGRSSEVDNDQLRAIIEADPLTTTRKVAKELNIDHSTVVRHLKQIGKVKKVDKWVPHELTENQNRRFEVSSSLILRNNKEPFLDRIVTCNEKWILCDNRQRPVQWLDREEAPKHFPKPNLHQKKVMVTVWWSAAGLIHYSFLNPGETITSEKYAQQIDEMHRNLQRLQPALVNRKGPILLHDNTRPHVAQPALQKLNELGYEVLPHPPYSPDLLPTDYHFFKHLDNFLQGKCFHNQQDAENAFQEFIESQNTDFYTTGINKLLFRWQKCVDCNGSYFD</sequence>
<dbReference type="PANTHER" id="PTHR46060">
    <property type="entry name" value="MARINER MOS1 TRANSPOSASE-LIKE PROTEIN"/>
    <property type="match status" value="1"/>
</dbReference>
<dbReference type="Proteomes" id="UP000694851">
    <property type="component" value="Unplaced"/>
</dbReference>
<dbReference type="GO" id="GO:0046975">
    <property type="term" value="F:histone H3K36 methyltransferase activity"/>
    <property type="evidence" value="ECO:0007669"/>
    <property type="project" value="TreeGrafter"/>
</dbReference>
<organism evidence="2 3">
    <name type="scientific">Hipposideros armiger</name>
    <name type="common">Great Himalayan leaf-nosed bat</name>
    <dbReference type="NCBI Taxonomy" id="186990"/>
    <lineage>
        <taxon>Eukaryota</taxon>
        <taxon>Metazoa</taxon>
        <taxon>Chordata</taxon>
        <taxon>Craniata</taxon>
        <taxon>Vertebrata</taxon>
        <taxon>Euteleostomi</taxon>
        <taxon>Mammalia</taxon>
        <taxon>Eutheria</taxon>
        <taxon>Laurasiatheria</taxon>
        <taxon>Chiroptera</taxon>
        <taxon>Yinpterochiroptera</taxon>
        <taxon>Rhinolophoidea</taxon>
        <taxon>Hipposideridae</taxon>
        <taxon>Hipposideros</taxon>
    </lineage>
</organism>
<dbReference type="GO" id="GO:0015074">
    <property type="term" value="P:DNA integration"/>
    <property type="evidence" value="ECO:0007669"/>
    <property type="project" value="TreeGrafter"/>
</dbReference>
<dbReference type="GO" id="GO:0031297">
    <property type="term" value="P:replication fork processing"/>
    <property type="evidence" value="ECO:0007669"/>
    <property type="project" value="TreeGrafter"/>
</dbReference>
<dbReference type="InterPro" id="IPR036388">
    <property type="entry name" value="WH-like_DNA-bd_sf"/>
</dbReference>
<dbReference type="GO" id="GO:0035861">
    <property type="term" value="C:site of double-strand break"/>
    <property type="evidence" value="ECO:0007669"/>
    <property type="project" value="TreeGrafter"/>
</dbReference>
<feature type="domain" description="Mos1 transposase HTH" evidence="1">
    <location>
        <begin position="7"/>
        <end position="56"/>
    </location>
</feature>
<dbReference type="GO" id="GO:0044774">
    <property type="term" value="P:mitotic DNA integrity checkpoint signaling"/>
    <property type="evidence" value="ECO:0007669"/>
    <property type="project" value="TreeGrafter"/>
</dbReference>
<gene>
    <name evidence="3" type="primary">LOC109383953</name>
</gene>
<dbReference type="KEGG" id="hai:109383953"/>
<name>A0A8B7RHP7_HIPAR</name>
<dbReference type="RefSeq" id="XP_019500382.1">
    <property type="nucleotide sequence ID" value="XM_019644837.1"/>
</dbReference>
<dbReference type="GO" id="GO:0000793">
    <property type="term" value="C:condensed chromosome"/>
    <property type="evidence" value="ECO:0007669"/>
    <property type="project" value="TreeGrafter"/>
</dbReference>
<dbReference type="InterPro" id="IPR036397">
    <property type="entry name" value="RNaseH_sf"/>
</dbReference>